<feature type="domain" description="SnoaL-like" evidence="1">
    <location>
        <begin position="5"/>
        <end position="107"/>
    </location>
</feature>
<protein>
    <submittedName>
        <fullName evidence="2">Nuclear transport factor 2 family protein</fullName>
    </submittedName>
</protein>
<dbReference type="SUPFAM" id="SSF54427">
    <property type="entry name" value="NTF2-like"/>
    <property type="match status" value="1"/>
</dbReference>
<dbReference type="Proteomes" id="UP001231924">
    <property type="component" value="Unassembled WGS sequence"/>
</dbReference>
<evidence type="ECO:0000313" key="3">
    <source>
        <dbReference type="Proteomes" id="UP001231924"/>
    </source>
</evidence>
<dbReference type="InterPro" id="IPR032710">
    <property type="entry name" value="NTF2-like_dom_sf"/>
</dbReference>
<dbReference type="Gene3D" id="3.10.450.50">
    <property type="match status" value="1"/>
</dbReference>
<sequence length="130" mass="14119">MSDWVTDYYADVDGMALEPFVAHHTEDAEVVFGNNSPAKGRQAIGEAIGGFWSMIGAMRHEVHHRWDVDDGATAVLEVTTHYWTRGGAHVPLPCVSILDRAPDGLVASLRIHIDLAPLFAAMEQEAAAVP</sequence>
<dbReference type="InterPro" id="IPR037401">
    <property type="entry name" value="SnoaL-like"/>
</dbReference>
<reference evidence="2 3" key="1">
    <citation type="submission" date="2023-06" db="EMBL/GenBank/DDBJ databases">
        <title>Actinomycetospora Odt1-22.</title>
        <authorList>
            <person name="Supong K."/>
        </authorList>
    </citation>
    <scope>NUCLEOTIDE SEQUENCE [LARGE SCALE GENOMIC DNA]</scope>
    <source>
        <strain evidence="2 3">Odt1-22</strain>
    </source>
</reference>
<comment type="caution">
    <text evidence="2">The sequence shown here is derived from an EMBL/GenBank/DDBJ whole genome shotgun (WGS) entry which is preliminary data.</text>
</comment>
<evidence type="ECO:0000259" key="1">
    <source>
        <dbReference type="Pfam" id="PF12680"/>
    </source>
</evidence>
<gene>
    <name evidence="2" type="ORF">QRT03_30550</name>
</gene>
<accession>A0ABT7MI37</accession>
<name>A0ABT7MI37_9PSEU</name>
<organism evidence="2 3">
    <name type="scientific">Actinomycetospora termitidis</name>
    <dbReference type="NCBI Taxonomy" id="3053470"/>
    <lineage>
        <taxon>Bacteria</taxon>
        <taxon>Bacillati</taxon>
        <taxon>Actinomycetota</taxon>
        <taxon>Actinomycetes</taxon>
        <taxon>Pseudonocardiales</taxon>
        <taxon>Pseudonocardiaceae</taxon>
        <taxon>Actinomycetospora</taxon>
    </lineage>
</organism>
<dbReference type="Pfam" id="PF12680">
    <property type="entry name" value="SnoaL_2"/>
    <property type="match status" value="1"/>
</dbReference>
<evidence type="ECO:0000313" key="2">
    <source>
        <dbReference type="EMBL" id="MDL5160342.1"/>
    </source>
</evidence>
<proteinExistence type="predicted"/>
<dbReference type="RefSeq" id="WP_286056946.1">
    <property type="nucleotide sequence ID" value="NZ_JASVWF010000010.1"/>
</dbReference>
<dbReference type="EMBL" id="JASVWF010000010">
    <property type="protein sequence ID" value="MDL5160342.1"/>
    <property type="molecule type" value="Genomic_DNA"/>
</dbReference>
<keyword evidence="3" id="KW-1185">Reference proteome</keyword>